<dbReference type="GeneID" id="111244002"/>
<keyword evidence="1" id="KW-1133">Transmembrane helix</keyword>
<keyword evidence="1" id="KW-0812">Transmembrane</keyword>
<dbReference type="KEGG" id="vde:111244002"/>
<dbReference type="InParanoid" id="A0A7M7M3Q9"/>
<feature type="transmembrane region" description="Helical" evidence="1">
    <location>
        <begin position="222"/>
        <end position="243"/>
    </location>
</feature>
<dbReference type="Proteomes" id="UP000594260">
    <property type="component" value="Unplaced"/>
</dbReference>
<keyword evidence="1" id="KW-0472">Membrane</keyword>
<dbReference type="EnsemblMetazoa" id="XM_022790498">
    <property type="protein sequence ID" value="XP_022646233"/>
    <property type="gene ID" value="LOC111244002"/>
</dbReference>
<organism evidence="2 3">
    <name type="scientific">Varroa destructor</name>
    <name type="common">Honeybee mite</name>
    <dbReference type="NCBI Taxonomy" id="109461"/>
    <lineage>
        <taxon>Eukaryota</taxon>
        <taxon>Metazoa</taxon>
        <taxon>Ecdysozoa</taxon>
        <taxon>Arthropoda</taxon>
        <taxon>Chelicerata</taxon>
        <taxon>Arachnida</taxon>
        <taxon>Acari</taxon>
        <taxon>Parasitiformes</taxon>
        <taxon>Mesostigmata</taxon>
        <taxon>Gamasina</taxon>
        <taxon>Dermanyssoidea</taxon>
        <taxon>Varroidae</taxon>
        <taxon>Varroa</taxon>
    </lineage>
</organism>
<dbReference type="RefSeq" id="XP_022646233.1">
    <property type="nucleotide sequence ID" value="XM_022790498.1"/>
</dbReference>
<name>A0A7M7M3Q9_VARDE</name>
<dbReference type="AlphaFoldDB" id="A0A7M7M3Q9"/>
<proteinExistence type="predicted"/>
<accession>A0A7M7M3Q9</accession>
<evidence type="ECO:0000256" key="1">
    <source>
        <dbReference type="SAM" id="Phobius"/>
    </source>
</evidence>
<reference evidence="2" key="1">
    <citation type="submission" date="2021-01" db="UniProtKB">
        <authorList>
            <consortium name="EnsemblMetazoa"/>
        </authorList>
    </citation>
    <scope>IDENTIFICATION</scope>
</reference>
<evidence type="ECO:0000313" key="3">
    <source>
        <dbReference type="Proteomes" id="UP000594260"/>
    </source>
</evidence>
<evidence type="ECO:0000313" key="2">
    <source>
        <dbReference type="EnsemblMetazoa" id="XP_022646233"/>
    </source>
</evidence>
<sequence length="246" mass="27726">MVNWIMKDGRDERTPNSIELDEFSRIIVTTRTQDINKGHCTNDPDGAHRAERAVDISEVPLIGKTISETKKEESEYCEELDGSYDKVYSALKQKDKVQGIKVKSPDSTDKQTDLKVVYDSRSLNLSDRQESYLDLAVDIDYESALDQKTIEELCQKFKGLSFKSNEEVTYPDVNTSLNLKATEGARYSLTSEAPKDTCCVYNIDVEIRSDSSQAGGNCYDHIIYSIAIVLIVLILLSVTVVFLELR</sequence>
<keyword evidence="3" id="KW-1185">Reference proteome</keyword>
<protein>
    <submittedName>
        <fullName evidence="2">Uncharacterized protein</fullName>
    </submittedName>
</protein>